<name>A0AAV7X3T0_9NEOP</name>
<dbReference type="PANTHER" id="PTHR10632:SF2">
    <property type="entry name" value="SULFIDE:QUINONE OXIDOREDUCTASE, MITOCHONDRIAL"/>
    <property type="match status" value="1"/>
</dbReference>
<evidence type="ECO:0000256" key="14">
    <source>
        <dbReference type="ARBA" id="ARBA00066447"/>
    </source>
</evidence>
<dbReference type="EC" id="1.8.5.8" evidence="14"/>
<dbReference type="InterPro" id="IPR023753">
    <property type="entry name" value="FAD/NAD-binding_dom"/>
</dbReference>
<evidence type="ECO:0000256" key="12">
    <source>
        <dbReference type="ARBA" id="ARBA00059167"/>
    </source>
</evidence>
<keyword evidence="19" id="KW-1185">Reference proteome</keyword>
<dbReference type="AlphaFoldDB" id="A0AAV7X3T0"/>
<evidence type="ECO:0000256" key="6">
    <source>
        <dbReference type="ARBA" id="ARBA00022946"/>
    </source>
</evidence>
<dbReference type="PANTHER" id="PTHR10632">
    <property type="entry name" value="SULFIDE:QUINONE OXIDOREDUCTASE"/>
    <property type="match status" value="1"/>
</dbReference>
<dbReference type="Pfam" id="PF07992">
    <property type="entry name" value="Pyr_redox_2"/>
    <property type="match status" value="1"/>
</dbReference>
<evidence type="ECO:0000256" key="13">
    <source>
        <dbReference type="ARBA" id="ARBA00060891"/>
    </source>
</evidence>
<comment type="similarity">
    <text evidence="13">Belongs to the SQRD family.</text>
</comment>
<dbReference type="InterPro" id="IPR015904">
    <property type="entry name" value="Sulphide_quinone_reductase"/>
</dbReference>
<accession>A0AAV7X3T0</accession>
<evidence type="ECO:0000313" key="19">
    <source>
        <dbReference type="Proteomes" id="UP001075354"/>
    </source>
</evidence>
<dbReference type="GO" id="GO:0005739">
    <property type="term" value="C:mitochondrion"/>
    <property type="evidence" value="ECO:0007669"/>
    <property type="project" value="UniProtKB-SubCell"/>
</dbReference>
<evidence type="ECO:0000259" key="17">
    <source>
        <dbReference type="Pfam" id="PF07992"/>
    </source>
</evidence>
<evidence type="ECO:0000256" key="16">
    <source>
        <dbReference type="ARBA" id="ARBA00082958"/>
    </source>
</evidence>
<dbReference type="FunFam" id="3.50.50.60:FF:000034">
    <property type="entry name" value="sulfide:quinone oxidoreductase, mitochondrial"/>
    <property type="match status" value="1"/>
</dbReference>
<keyword evidence="7" id="KW-0560">Oxidoreductase</keyword>
<comment type="subcellular location">
    <subcellularLocation>
        <location evidence="2">Mitochondrion</location>
    </subcellularLocation>
</comment>
<keyword evidence="8" id="KW-0496">Mitochondrion</keyword>
<comment type="cofactor">
    <cofactor evidence="1">
        <name>FAD</name>
        <dbReference type="ChEBI" id="CHEBI:57692"/>
    </cofactor>
</comment>
<sequence>MLRASAGRAAPQLSVVPRYTCGHRHRSQVTGENQSCQLLIVGGGAAGCSLAAKFAPKLGPNKVMVLDPADVHYYQPLFTLVGGGVCSVDSTVRPMASVLPKDAVWVKDQAVSFSPSDNVVRTKNGCSIKYDMLVLALGIQLNFSKVEGLLEALNTPGSGVASNYSPKYVPKTFQELQSFSKGNAIFTCPSTPIKCGGAPQKAAYLSEHFLRKSGKRKDAKFIYRTGAGVYFPSPYYEKVLYKVAENRGIDVALKEELVKVDHVGKKAIFENVDSKKQTAFEYSFIHVTPPQSAPSVLAECKDLVDAGGWVNVNKETMQHVKFSNIFSLGDCSNLPTSKTGAAIAGQLGVISKNLSSALKGEALQSTYNGYTSCPLVTGYNSLILAEFDYDKNPVETTPFDQRKESRINYEMKRLTLPAIYWNLMLKGLWDGPGKMRRFLNPFN</sequence>
<dbReference type="InterPro" id="IPR036188">
    <property type="entry name" value="FAD/NAD-bd_sf"/>
</dbReference>
<evidence type="ECO:0000256" key="7">
    <source>
        <dbReference type="ARBA" id="ARBA00023002"/>
    </source>
</evidence>
<evidence type="ECO:0000256" key="4">
    <source>
        <dbReference type="ARBA" id="ARBA00022719"/>
    </source>
</evidence>
<evidence type="ECO:0000256" key="9">
    <source>
        <dbReference type="ARBA" id="ARBA00051038"/>
    </source>
</evidence>
<comment type="catalytic activity">
    <reaction evidence="9">
        <text>ubiquinone-10 + hydrogen sulfide + sulfite + 2 H(+) = ubiquinol-10 + thiosulfate</text>
        <dbReference type="Rhea" id="RHEA:38359"/>
        <dbReference type="ChEBI" id="CHEBI:15378"/>
        <dbReference type="ChEBI" id="CHEBI:17359"/>
        <dbReference type="ChEBI" id="CHEBI:29919"/>
        <dbReference type="ChEBI" id="CHEBI:33542"/>
        <dbReference type="ChEBI" id="CHEBI:46245"/>
        <dbReference type="ChEBI" id="CHEBI:64183"/>
    </reaction>
    <physiologicalReaction direction="left-to-right" evidence="9">
        <dbReference type="Rhea" id="RHEA:38360"/>
    </physiologicalReaction>
</comment>
<dbReference type="GO" id="GO:0106436">
    <property type="term" value="F:glutathione-dependent sulfide quinone oxidoreductase activity"/>
    <property type="evidence" value="ECO:0007669"/>
    <property type="project" value="UniProtKB-EC"/>
</dbReference>
<organism evidence="18 19">
    <name type="scientific">Megalurothrips usitatus</name>
    <name type="common">bean blossom thrips</name>
    <dbReference type="NCBI Taxonomy" id="439358"/>
    <lineage>
        <taxon>Eukaryota</taxon>
        <taxon>Metazoa</taxon>
        <taxon>Ecdysozoa</taxon>
        <taxon>Arthropoda</taxon>
        <taxon>Hexapoda</taxon>
        <taxon>Insecta</taxon>
        <taxon>Pterygota</taxon>
        <taxon>Neoptera</taxon>
        <taxon>Paraneoptera</taxon>
        <taxon>Thysanoptera</taxon>
        <taxon>Terebrantia</taxon>
        <taxon>Thripoidea</taxon>
        <taxon>Thripidae</taxon>
        <taxon>Megalurothrips</taxon>
    </lineage>
</organism>
<dbReference type="SUPFAM" id="SSF51905">
    <property type="entry name" value="FAD/NAD(P)-binding domain"/>
    <property type="match status" value="1"/>
</dbReference>
<dbReference type="GO" id="GO:0048038">
    <property type="term" value="F:quinone binding"/>
    <property type="evidence" value="ECO:0007669"/>
    <property type="project" value="UniProtKB-KW"/>
</dbReference>
<dbReference type="GO" id="GO:0070221">
    <property type="term" value="P:sulfide oxidation, using sulfide:quinone oxidoreductase"/>
    <property type="evidence" value="ECO:0007669"/>
    <property type="project" value="TreeGrafter"/>
</dbReference>
<dbReference type="GO" id="GO:0070224">
    <property type="term" value="F:sulfide:quinone oxidoreductase activity"/>
    <property type="evidence" value="ECO:0007669"/>
    <property type="project" value="TreeGrafter"/>
</dbReference>
<dbReference type="EMBL" id="JAPTSV010000016">
    <property type="protein sequence ID" value="KAJ1519394.1"/>
    <property type="molecule type" value="Genomic_DNA"/>
</dbReference>
<keyword evidence="6" id="KW-0809">Transit peptide</keyword>
<evidence type="ECO:0000256" key="3">
    <source>
        <dbReference type="ARBA" id="ARBA00022630"/>
    </source>
</evidence>
<proteinExistence type="inferred from homology"/>
<dbReference type="Proteomes" id="UP001075354">
    <property type="component" value="Chromosome 16"/>
</dbReference>
<feature type="domain" description="FAD/NAD(P)-binding" evidence="17">
    <location>
        <begin position="37"/>
        <end position="152"/>
    </location>
</feature>
<dbReference type="GO" id="GO:0071949">
    <property type="term" value="F:FAD binding"/>
    <property type="evidence" value="ECO:0007669"/>
    <property type="project" value="TreeGrafter"/>
</dbReference>
<comment type="function">
    <text evidence="12">Catalyzes the oxidation of hydrogen sulfide with the help of a quinone, such as ubiquinone-10, giving rise to thiosulfate and ultimately to sulfane (molecular sulfur) atoms. Requires an additional electron acceptor; can use sulfite, sulfide or cyanide (in vitro). It is believed the in vivo electron acceptor is glutathione.</text>
</comment>
<gene>
    <name evidence="18" type="ORF">ONE63_004686</name>
</gene>
<comment type="catalytic activity">
    <reaction evidence="10">
        <text>ubiquinone-10 + hydrogen sulfide + glutathione + H(+) = S-sulfanylglutathione + ubiquinol-10</text>
        <dbReference type="Rhea" id="RHEA:62608"/>
        <dbReference type="ChEBI" id="CHEBI:15378"/>
        <dbReference type="ChEBI" id="CHEBI:29919"/>
        <dbReference type="ChEBI" id="CHEBI:46245"/>
        <dbReference type="ChEBI" id="CHEBI:57925"/>
        <dbReference type="ChEBI" id="CHEBI:58905"/>
        <dbReference type="ChEBI" id="CHEBI:64183"/>
    </reaction>
    <physiologicalReaction direction="left-to-right" evidence="10">
        <dbReference type="Rhea" id="RHEA:62609"/>
    </physiologicalReaction>
</comment>
<evidence type="ECO:0000256" key="2">
    <source>
        <dbReference type="ARBA" id="ARBA00004173"/>
    </source>
</evidence>
<dbReference type="Gene3D" id="3.50.50.60">
    <property type="entry name" value="FAD/NAD(P)-binding domain"/>
    <property type="match status" value="2"/>
</dbReference>
<comment type="caution">
    <text evidence="18">The sequence shown here is derived from an EMBL/GenBank/DDBJ whole genome shotgun (WGS) entry which is preliminary data.</text>
</comment>
<evidence type="ECO:0000256" key="1">
    <source>
        <dbReference type="ARBA" id="ARBA00001974"/>
    </source>
</evidence>
<evidence type="ECO:0000256" key="5">
    <source>
        <dbReference type="ARBA" id="ARBA00022827"/>
    </source>
</evidence>
<evidence type="ECO:0000256" key="8">
    <source>
        <dbReference type="ARBA" id="ARBA00023128"/>
    </source>
</evidence>
<evidence type="ECO:0000256" key="15">
    <source>
        <dbReference type="ARBA" id="ARBA00070160"/>
    </source>
</evidence>
<keyword evidence="5" id="KW-0274">FAD</keyword>
<comment type="catalytic activity">
    <reaction evidence="11">
        <text>a quinone + hydrogen sulfide + glutathione + H(+) = S-sulfanylglutathione + a quinol</text>
        <dbReference type="Rhea" id="RHEA:55156"/>
        <dbReference type="ChEBI" id="CHEBI:15378"/>
        <dbReference type="ChEBI" id="CHEBI:24646"/>
        <dbReference type="ChEBI" id="CHEBI:29919"/>
        <dbReference type="ChEBI" id="CHEBI:57925"/>
        <dbReference type="ChEBI" id="CHEBI:58905"/>
        <dbReference type="ChEBI" id="CHEBI:132124"/>
        <dbReference type="EC" id="1.8.5.8"/>
    </reaction>
    <physiologicalReaction direction="left-to-right" evidence="11">
        <dbReference type="Rhea" id="RHEA:55157"/>
    </physiologicalReaction>
</comment>
<evidence type="ECO:0000256" key="10">
    <source>
        <dbReference type="ARBA" id="ARBA00052810"/>
    </source>
</evidence>
<evidence type="ECO:0000256" key="11">
    <source>
        <dbReference type="ARBA" id="ARBA00052986"/>
    </source>
</evidence>
<evidence type="ECO:0000313" key="18">
    <source>
        <dbReference type="EMBL" id="KAJ1519394.1"/>
    </source>
</evidence>
<keyword evidence="3" id="KW-0285">Flavoprotein</keyword>
<reference evidence="18" key="1">
    <citation type="submission" date="2022-12" db="EMBL/GenBank/DDBJ databases">
        <title>Chromosome-level genome assembly of the bean flower thrips Megalurothrips usitatus.</title>
        <authorList>
            <person name="Ma L."/>
            <person name="Liu Q."/>
            <person name="Li H."/>
            <person name="Cai W."/>
        </authorList>
    </citation>
    <scope>NUCLEOTIDE SEQUENCE</scope>
    <source>
        <strain evidence="18">Cailab_2022a</strain>
    </source>
</reference>
<protein>
    <recommendedName>
        <fullName evidence="15">Sulfide:quinone oxidoreductase, mitochondrial</fullName>
        <ecNumber evidence="14">1.8.5.8</ecNumber>
    </recommendedName>
    <alternativeName>
        <fullName evidence="16">Sulfide quinone oxidoreductase</fullName>
    </alternativeName>
</protein>
<keyword evidence="4" id="KW-0874">Quinone</keyword>